<accession>A0A0A0LB15</accession>
<protein>
    <submittedName>
        <fullName evidence="1">Uncharacterized protein</fullName>
    </submittedName>
</protein>
<dbReference type="AlphaFoldDB" id="A0A0A0LB15"/>
<evidence type="ECO:0000313" key="2">
    <source>
        <dbReference type="Proteomes" id="UP000029981"/>
    </source>
</evidence>
<dbReference type="Gramene" id="KGN58983">
    <property type="protein sequence ID" value="KGN58983"/>
    <property type="gene ID" value="Csa_3G740260"/>
</dbReference>
<proteinExistence type="predicted"/>
<dbReference type="EMBL" id="CM002924">
    <property type="protein sequence ID" value="KGN58983.1"/>
    <property type="molecule type" value="Genomic_DNA"/>
</dbReference>
<gene>
    <name evidence="1" type="ORF">Csa_3G740260</name>
</gene>
<reference evidence="1 2" key="4">
    <citation type="journal article" date="2011" name="BMC Genomics">
        <title>RNA-Seq improves annotation of protein-coding genes in the cucumber genome.</title>
        <authorList>
            <person name="Li Z."/>
            <person name="Zhang Z."/>
            <person name="Yan P."/>
            <person name="Huang S."/>
            <person name="Fei Z."/>
            <person name="Lin K."/>
        </authorList>
    </citation>
    <scope>NUCLEOTIDE SEQUENCE [LARGE SCALE GENOMIC DNA]</scope>
    <source>
        <strain evidence="2">cv. 9930</strain>
    </source>
</reference>
<dbReference type="Proteomes" id="UP000029981">
    <property type="component" value="Chromosome 3"/>
</dbReference>
<keyword evidence="2" id="KW-1185">Reference proteome</keyword>
<reference evidence="1 2" key="3">
    <citation type="journal article" date="2010" name="BMC Genomics">
        <title>Transcriptome sequencing and comparative analysis of cucumber flowers with different sex types.</title>
        <authorList>
            <person name="Guo S."/>
            <person name="Zheng Y."/>
            <person name="Joung J.G."/>
            <person name="Liu S."/>
            <person name="Zhang Z."/>
            <person name="Crasta O.R."/>
            <person name="Sobral B.W."/>
            <person name="Xu Y."/>
            <person name="Huang S."/>
            <person name="Fei Z."/>
        </authorList>
    </citation>
    <scope>NUCLEOTIDE SEQUENCE [LARGE SCALE GENOMIC DNA]</scope>
    <source>
        <strain evidence="2">cv. 9930</strain>
    </source>
</reference>
<reference evidence="1 2" key="1">
    <citation type="journal article" date="2009" name="Nat. Genet.">
        <title>The genome of the cucumber, Cucumis sativus L.</title>
        <authorList>
            <person name="Huang S."/>
            <person name="Li R."/>
            <person name="Zhang Z."/>
            <person name="Li L."/>
            <person name="Gu X."/>
            <person name="Fan W."/>
            <person name="Lucas W.J."/>
            <person name="Wang X."/>
            <person name="Xie B."/>
            <person name="Ni P."/>
            <person name="Ren Y."/>
            <person name="Zhu H."/>
            <person name="Li J."/>
            <person name="Lin K."/>
            <person name="Jin W."/>
            <person name="Fei Z."/>
            <person name="Li G."/>
            <person name="Staub J."/>
            <person name="Kilian A."/>
            <person name="van der Vossen E.A."/>
            <person name="Wu Y."/>
            <person name="Guo J."/>
            <person name="He J."/>
            <person name="Jia Z."/>
            <person name="Ren Y."/>
            <person name="Tian G."/>
            <person name="Lu Y."/>
            <person name="Ruan J."/>
            <person name="Qian W."/>
            <person name="Wang M."/>
            <person name="Huang Q."/>
            <person name="Li B."/>
            <person name="Xuan Z."/>
            <person name="Cao J."/>
            <person name="Asan"/>
            <person name="Wu Z."/>
            <person name="Zhang J."/>
            <person name="Cai Q."/>
            <person name="Bai Y."/>
            <person name="Zhao B."/>
            <person name="Han Y."/>
            <person name="Li Y."/>
            <person name="Li X."/>
            <person name="Wang S."/>
            <person name="Shi Q."/>
            <person name="Liu S."/>
            <person name="Cho W.K."/>
            <person name="Kim J.Y."/>
            <person name="Xu Y."/>
            <person name="Heller-Uszynska K."/>
            <person name="Miao H."/>
            <person name="Cheng Z."/>
            <person name="Zhang S."/>
            <person name="Wu J."/>
            <person name="Yang Y."/>
            <person name="Kang H."/>
            <person name="Li M."/>
            <person name="Liang H."/>
            <person name="Ren X."/>
            <person name="Shi Z."/>
            <person name="Wen M."/>
            <person name="Jian M."/>
            <person name="Yang H."/>
            <person name="Zhang G."/>
            <person name="Yang Z."/>
            <person name="Chen R."/>
            <person name="Liu S."/>
            <person name="Li J."/>
            <person name="Ma L."/>
            <person name="Liu H."/>
            <person name="Zhou Y."/>
            <person name="Zhao J."/>
            <person name="Fang X."/>
            <person name="Li G."/>
            <person name="Fang L."/>
            <person name="Li Y."/>
            <person name="Liu D."/>
            <person name="Zheng H."/>
            <person name="Zhang Y."/>
            <person name="Qin N."/>
            <person name="Li Z."/>
            <person name="Yang G."/>
            <person name="Yang S."/>
            <person name="Bolund L."/>
            <person name="Kristiansen K."/>
            <person name="Zheng H."/>
            <person name="Li S."/>
            <person name="Zhang X."/>
            <person name="Yang H."/>
            <person name="Wang J."/>
            <person name="Sun R."/>
            <person name="Zhang B."/>
            <person name="Jiang S."/>
            <person name="Wang J."/>
            <person name="Du Y."/>
            <person name="Li S."/>
        </authorList>
    </citation>
    <scope>NUCLEOTIDE SEQUENCE [LARGE SCALE GENOMIC DNA]</scope>
    <source>
        <strain evidence="2">cv. 9930</strain>
    </source>
</reference>
<name>A0A0A0LB15_CUCSA</name>
<organism evidence="1 2">
    <name type="scientific">Cucumis sativus</name>
    <name type="common">Cucumber</name>
    <dbReference type="NCBI Taxonomy" id="3659"/>
    <lineage>
        <taxon>Eukaryota</taxon>
        <taxon>Viridiplantae</taxon>
        <taxon>Streptophyta</taxon>
        <taxon>Embryophyta</taxon>
        <taxon>Tracheophyta</taxon>
        <taxon>Spermatophyta</taxon>
        <taxon>Magnoliopsida</taxon>
        <taxon>eudicotyledons</taxon>
        <taxon>Gunneridae</taxon>
        <taxon>Pentapetalae</taxon>
        <taxon>rosids</taxon>
        <taxon>fabids</taxon>
        <taxon>Cucurbitales</taxon>
        <taxon>Cucurbitaceae</taxon>
        <taxon>Benincaseae</taxon>
        <taxon>Cucumis</taxon>
    </lineage>
</organism>
<evidence type="ECO:0000313" key="1">
    <source>
        <dbReference type="EMBL" id="KGN58983.1"/>
    </source>
</evidence>
<reference evidence="1 2" key="2">
    <citation type="journal article" date="2009" name="PLoS ONE">
        <title>An integrated genetic and cytogenetic map of the cucumber genome.</title>
        <authorList>
            <person name="Ren Y."/>
            <person name="Zhang Z."/>
            <person name="Liu J."/>
            <person name="Staub J.E."/>
            <person name="Han Y."/>
            <person name="Cheng Z."/>
            <person name="Li X."/>
            <person name="Lu J."/>
            <person name="Miao H."/>
            <person name="Kang H."/>
            <person name="Xie B."/>
            <person name="Gu X."/>
            <person name="Wang X."/>
            <person name="Du Y."/>
            <person name="Jin W."/>
            <person name="Huang S."/>
        </authorList>
    </citation>
    <scope>NUCLEOTIDE SEQUENCE [LARGE SCALE GENOMIC DNA]</scope>
    <source>
        <strain evidence="2">cv. 9930</strain>
    </source>
</reference>
<sequence>MGQLFGLPRCGTILARKYDGLVGPIWENTCLNLGNTKPSETDITPAVCFSMLRVRKFKKY</sequence>